<dbReference type="Pfam" id="PF11731">
    <property type="entry name" value="Cdd1"/>
    <property type="match status" value="1"/>
</dbReference>
<proteinExistence type="predicted"/>
<keyword evidence="4" id="KW-1185">Reference proteome</keyword>
<dbReference type="PANTHER" id="PTHR13947">
    <property type="entry name" value="GNAT FAMILY N-ACETYLTRANSFERASE"/>
    <property type="match status" value="1"/>
</dbReference>
<gene>
    <name evidence="3" type="ORF">EDD78_10349</name>
</gene>
<protein>
    <submittedName>
        <fullName evidence="3">Acetyltransferase (GNAT) family protein</fullName>
    </submittedName>
</protein>
<dbReference type="InterPro" id="IPR016181">
    <property type="entry name" value="Acyl_CoA_acyltransferase"/>
</dbReference>
<comment type="caution">
    <text evidence="3">The sequence shown here is derived from an EMBL/GenBank/DDBJ whole genome shotgun (WGS) entry which is preliminary data.</text>
</comment>
<name>A0A9X8UJR2_9FIRM</name>
<organism evidence="3 4">
    <name type="scientific">Harryflintia acetispora</name>
    <dbReference type="NCBI Taxonomy" id="1849041"/>
    <lineage>
        <taxon>Bacteria</taxon>
        <taxon>Bacillati</taxon>
        <taxon>Bacillota</taxon>
        <taxon>Clostridia</taxon>
        <taxon>Eubacteriales</taxon>
        <taxon>Oscillospiraceae</taxon>
        <taxon>Harryflintia</taxon>
    </lineage>
</organism>
<reference evidence="3 4" key="1">
    <citation type="submission" date="2019-03" db="EMBL/GenBank/DDBJ databases">
        <title>Genomic Encyclopedia of Type Strains, Phase IV (KMG-IV): sequencing the most valuable type-strain genomes for metagenomic binning, comparative biology and taxonomic classification.</title>
        <authorList>
            <person name="Goeker M."/>
        </authorList>
    </citation>
    <scope>NUCLEOTIDE SEQUENCE [LARGE SCALE GENOMIC DNA]</scope>
    <source>
        <strain evidence="3 4">DSM 100433</strain>
    </source>
</reference>
<evidence type="ECO:0000313" key="4">
    <source>
        <dbReference type="Proteomes" id="UP000294682"/>
    </source>
</evidence>
<evidence type="ECO:0000259" key="2">
    <source>
        <dbReference type="PROSITE" id="PS51186"/>
    </source>
</evidence>
<dbReference type="InterPro" id="IPR021725">
    <property type="entry name" value="Cdd1"/>
</dbReference>
<dbReference type="Gene3D" id="1.10.150.20">
    <property type="entry name" value="5' to 3' exonuclease, C-terminal subdomain"/>
    <property type="match status" value="1"/>
</dbReference>
<dbReference type="InterPro" id="IPR050769">
    <property type="entry name" value="NAT_camello-type"/>
</dbReference>
<evidence type="ECO:0000256" key="1">
    <source>
        <dbReference type="ARBA" id="ARBA00022679"/>
    </source>
</evidence>
<dbReference type="RefSeq" id="WP_159448952.1">
    <property type="nucleotide sequence ID" value="NZ_JADNAH010000099.1"/>
</dbReference>
<sequence>MKTELRRIPGVGEKTEEDLIALGYTTIASLRGQDPEDIYARDCLRRGCPIDRCQLYVYRCAVYFAEHENPDPEKLNWWYWKDKPLREEISILPAVQKSQIQELCQVADEVWHEHYAGILSEGQIDYMVEKFQSPEAVRRQMKEEGYQYFLLRLGEETAGYCGIKVEEDRLFLSKLYLRQSCRGHGIARKVMEFLEDMCRRNLLRAIWLTVNKYNSGSIAAYEKMGFHKAYTQTTDIGSGYVMDDYIMEKPID</sequence>
<feature type="domain" description="N-acetyltransferase" evidence="2">
    <location>
        <begin position="90"/>
        <end position="252"/>
    </location>
</feature>
<dbReference type="InterPro" id="IPR000182">
    <property type="entry name" value="GNAT_dom"/>
</dbReference>
<dbReference type="PANTHER" id="PTHR13947:SF37">
    <property type="entry name" value="LD18367P"/>
    <property type="match status" value="1"/>
</dbReference>
<dbReference type="PROSITE" id="PS51186">
    <property type="entry name" value="GNAT"/>
    <property type="match status" value="1"/>
</dbReference>
<dbReference type="Gene3D" id="3.40.630.30">
    <property type="match status" value="1"/>
</dbReference>
<dbReference type="Pfam" id="PF00583">
    <property type="entry name" value="Acetyltransf_1"/>
    <property type="match status" value="1"/>
</dbReference>
<dbReference type="Proteomes" id="UP000294682">
    <property type="component" value="Unassembled WGS sequence"/>
</dbReference>
<accession>A0A9X8UJR2</accession>
<dbReference type="SUPFAM" id="SSF55729">
    <property type="entry name" value="Acyl-CoA N-acyltransferases (Nat)"/>
    <property type="match status" value="1"/>
</dbReference>
<evidence type="ECO:0000313" key="3">
    <source>
        <dbReference type="EMBL" id="TCL44012.1"/>
    </source>
</evidence>
<dbReference type="AlphaFoldDB" id="A0A9X8UJR2"/>
<dbReference type="EMBL" id="SLUK01000003">
    <property type="protein sequence ID" value="TCL44012.1"/>
    <property type="molecule type" value="Genomic_DNA"/>
</dbReference>
<keyword evidence="1" id="KW-0808">Transferase</keyword>
<dbReference type="CDD" id="cd04301">
    <property type="entry name" value="NAT_SF"/>
    <property type="match status" value="1"/>
</dbReference>
<dbReference type="GO" id="GO:0008080">
    <property type="term" value="F:N-acetyltransferase activity"/>
    <property type="evidence" value="ECO:0007669"/>
    <property type="project" value="InterPro"/>
</dbReference>